<evidence type="ECO:0000313" key="8">
    <source>
        <dbReference type="EMBL" id="NFV79232.1"/>
    </source>
</evidence>
<dbReference type="CDD" id="cd02136">
    <property type="entry name" value="PnbA_NfnB-like"/>
    <property type="match status" value="1"/>
</dbReference>
<accession>A0A7C9UV59</accession>
<comment type="cofactor">
    <cofactor evidence="1">
        <name>FMN</name>
        <dbReference type="ChEBI" id="CHEBI:58210"/>
    </cofactor>
</comment>
<protein>
    <submittedName>
        <fullName evidence="8">Nitroreductase</fullName>
    </submittedName>
</protein>
<dbReference type="PANTHER" id="PTHR43673">
    <property type="entry name" value="NAD(P)H NITROREDUCTASE YDGI-RELATED"/>
    <property type="match status" value="1"/>
</dbReference>
<comment type="similarity">
    <text evidence="2">Belongs to the nitroreductase family.</text>
</comment>
<evidence type="ECO:0000313" key="9">
    <source>
        <dbReference type="Proteomes" id="UP000480684"/>
    </source>
</evidence>
<dbReference type="GO" id="GO:0016491">
    <property type="term" value="F:oxidoreductase activity"/>
    <property type="evidence" value="ECO:0007669"/>
    <property type="project" value="UniProtKB-KW"/>
</dbReference>
<name>A0A7C9UV59_9PROT</name>
<dbReference type="EMBL" id="JAAIYP010000026">
    <property type="protein sequence ID" value="NFV79232.1"/>
    <property type="molecule type" value="Genomic_DNA"/>
</dbReference>
<evidence type="ECO:0000256" key="1">
    <source>
        <dbReference type="ARBA" id="ARBA00001917"/>
    </source>
</evidence>
<dbReference type="InterPro" id="IPR029479">
    <property type="entry name" value="Nitroreductase"/>
</dbReference>
<evidence type="ECO:0000256" key="5">
    <source>
        <dbReference type="ARBA" id="ARBA00023002"/>
    </source>
</evidence>
<proteinExistence type="inferred from homology"/>
<reference evidence="8 9" key="1">
    <citation type="submission" date="2020-02" db="EMBL/GenBank/DDBJ databases">
        <authorList>
            <person name="Dziuba M."/>
            <person name="Kuznetsov B."/>
            <person name="Mardanov A."/>
            <person name="Ravin N."/>
            <person name="Grouzdev D."/>
        </authorList>
    </citation>
    <scope>NUCLEOTIDE SEQUENCE [LARGE SCALE GENOMIC DNA]</scope>
    <source>
        <strain evidence="8 9">SpK</strain>
    </source>
</reference>
<feature type="domain" description="Nitroreductase" evidence="7">
    <location>
        <begin position="2"/>
        <end position="191"/>
    </location>
</feature>
<evidence type="ECO:0000259" key="7">
    <source>
        <dbReference type="Pfam" id="PF00881"/>
    </source>
</evidence>
<evidence type="ECO:0000256" key="3">
    <source>
        <dbReference type="ARBA" id="ARBA00022630"/>
    </source>
</evidence>
<gene>
    <name evidence="8" type="ORF">G4223_03810</name>
</gene>
<comment type="caution">
    <text evidence="8">The sequence shown here is derived from an EMBL/GenBank/DDBJ whole genome shotgun (WGS) entry which is preliminary data.</text>
</comment>
<dbReference type="SUPFAM" id="SSF55469">
    <property type="entry name" value="FMN-dependent nitroreductase-like"/>
    <property type="match status" value="1"/>
</dbReference>
<dbReference type="Gene3D" id="3.40.109.10">
    <property type="entry name" value="NADH Oxidase"/>
    <property type="match status" value="1"/>
</dbReference>
<keyword evidence="3" id="KW-0285">Flavoprotein</keyword>
<evidence type="ECO:0000256" key="6">
    <source>
        <dbReference type="SAM" id="MobiDB-lite"/>
    </source>
</evidence>
<dbReference type="Proteomes" id="UP000480684">
    <property type="component" value="Unassembled WGS sequence"/>
</dbReference>
<dbReference type="InterPro" id="IPR000415">
    <property type="entry name" value="Nitroreductase-like"/>
</dbReference>
<feature type="region of interest" description="Disordered" evidence="6">
    <location>
        <begin position="196"/>
        <end position="217"/>
    </location>
</feature>
<keyword evidence="9" id="KW-1185">Reference proteome</keyword>
<evidence type="ECO:0000256" key="4">
    <source>
        <dbReference type="ARBA" id="ARBA00022643"/>
    </source>
</evidence>
<organism evidence="8 9">
    <name type="scientific">Magnetospirillum aberrantis SpK</name>
    <dbReference type="NCBI Taxonomy" id="908842"/>
    <lineage>
        <taxon>Bacteria</taxon>
        <taxon>Pseudomonadati</taxon>
        <taxon>Pseudomonadota</taxon>
        <taxon>Alphaproteobacteria</taxon>
        <taxon>Rhodospirillales</taxon>
        <taxon>Rhodospirillaceae</taxon>
        <taxon>Magnetospirillum</taxon>
    </lineage>
</organism>
<keyword evidence="4" id="KW-0288">FMN</keyword>
<sequence>MASRRAVRAFLPDPVDRATVERILALAARAPSGTNIQPWRVWVLSGAPLKRLTGKIMAAHDADAPGYDEEYPYYPGEWVEPYISRRRKLGRDLYALLGIGKGDSERMKHQFGRNYLFFDAPVGLFVTIDKAMNTGSWFDLGTFLQSILLAARGFGLHSCPQQAFSKYHRIIHEDLGIPDSQVIACGVALGYEDPDAPENKLETEREPVSSFATFDWE</sequence>
<dbReference type="Pfam" id="PF00881">
    <property type="entry name" value="Nitroreductase"/>
    <property type="match status" value="1"/>
</dbReference>
<dbReference type="PANTHER" id="PTHR43673:SF2">
    <property type="entry name" value="NITROREDUCTASE"/>
    <property type="match status" value="1"/>
</dbReference>
<keyword evidence="5" id="KW-0560">Oxidoreductase</keyword>
<dbReference type="AlphaFoldDB" id="A0A7C9UV59"/>
<feature type="compositionally biased region" description="Basic and acidic residues" evidence="6">
    <location>
        <begin position="197"/>
        <end position="207"/>
    </location>
</feature>
<evidence type="ECO:0000256" key="2">
    <source>
        <dbReference type="ARBA" id="ARBA00007118"/>
    </source>
</evidence>